<evidence type="ECO:0000313" key="1">
    <source>
        <dbReference type="EMBL" id="JAD29853.1"/>
    </source>
</evidence>
<name>A0A0A8YWP9_ARUDO</name>
<accession>A0A0A8YWP9</accession>
<proteinExistence type="predicted"/>
<reference evidence="1" key="1">
    <citation type="submission" date="2014-09" db="EMBL/GenBank/DDBJ databases">
        <authorList>
            <person name="Magalhaes I.L.F."/>
            <person name="Oliveira U."/>
            <person name="Santos F.R."/>
            <person name="Vidigal T.H.D.A."/>
            <person name="Brescovit A.D."/>
            <person name="Santos A.J."/>
        </authorList>
    </citation>
    <scope>NUCLEOTIDE SEQUENCE</scope>
    <source>
        <tissue evidence="1">Shoot tissue taken approximately 20 cm above the soil surface</tissue>
    </source>
</reference>
<dbReference type="AlphaFoldDB" id="A0A0A8YWP9"/>
<reference evidence="1" key="2">
    <citation type="journal article" date="2015" name="Data Brief">
        <title>Shoot transcriptome of the giant reed, Arundo donax.</title>
        <authorList>
            <person name="Barrero R.A."/>
            <person name="Guerrero F.D."/>
            <person name="Moolhuijzen P."/>
            <person name="Goolsby J.A."/>
            <person name="Tidwell J."/>
            <person name="Bellgard S.E."/>
            <person name="Bellgard M.I."/>
        </authorList>
    </citation>
    <scope>NUCLEOTIDE SEQUENCE</scope>
    <source>
        <tissue evidence="1">Shoot tissue taken approximately 20 cm above the soil surface</tissue>
    </source>
</reference>
<protein>
    <submittedName>
        <fullName evidence="1">Rpd3</fullName>
    </submittedName>
</protein>
<organism evidence="1">
    <name type="scientific">Arundo donax</name>
    <name type="common">Giant reed</name>
    <name type="synonym">Donax arundinaceus</name>
    <dbReference type="NCBI Taxonomy" id="35708"/>
    <lineage>
        <taxon>Eukaryota</taxon>
        <taxon>Viridiplantae</taxon>
        <taxon>Streptophyta</taxon>
        <taxon>Embryophyta</taxon>
        <taxon>Tracheophyta</taxon>
        <taxon>Spermatophyta</taxon>
        <taxon>Magnoliopsida</taxon>
        <taxon>Liliopsida</taxon>
        <taxon>Poales</taxon>
        <taxon>Poaceae</taxon>
        <taxon>PACMAD clade</taxon>
        <taxon>Arundinoideae</taxon>
        <taxon>Arundineae</taxon>
        <taxon>Arundo</taxon>
    </lineage>
</organism>
<dbReference type="EMBL" id="GBRH01268042">
    <property type="protein sequence ID" value="JAD29853.1"/>
    <property type="molecule type" value="Transcribed_RNA"/>
</dbReference>
<sequence length="133" mass="14699">MYKITLEQFNDVLFQENRLVLENGKDGNVQYPDSPLIGSSEVEFMSINKARHLETIKDSWYSNVLYLGKEDDLPILTMTCPLSDIERFKSGGLPLAPPSKTYAATLIRGLVEGKQLDADGAADYINSAAARGL</sequence>